<keyword evidence="6 8" id="KW-0472">Membrane</keyword>
<evidence type="ECO:0000256" key="7">
    <source>
        <dbReference type="SAM" id="MobiDB-lite"/>
    </source>
</evidence>
<evidence type="ECO:0000256" key="5">
    <source>
        <dbReference type="ARBA" id="ARBA00022989"/>
    </source>
</evidence>
<keyword evidence="5 8" id="KW-1133">Transmembrane helix</keyword>
<comment type="similarity">
    <text evidence="2">Belongs to the oxidase-dependent Fe transporter (OFeT) (TC 9.A.10.1) family.</text>
</comment>
<evidence type="ECO:0000256" key="2">
    <source>
        <dbReference type="ARBA" id="ARBA00008333"/>
    </source>
</evidence>
<organism evidence="9 10">
    <name type="scientific">Purpureocillium lavendulum</name>
    <dbReference type="NCBI Taxonomy" id="1247861"/>
    <lineage>
        <taxon>Eukaryota</taxon>
        <taxon>Fungi</taxon>
        <taxon>Dikarya</taxon>
        <taxon>Ascomycota</taxon>
        <taxon>Pezizomycotina</taxon>
        <taxon>Sordariomycetes</taxon>
        <taxon>Hypocreomycetidae</taxon>
        <taxon>Hypocreales</taxon>
        <taxon>Ophiocordycipitaceae</taxon>
        <taxon>Purpureocillium</taxon>
    </lineage>
</organism>
<evidence type="ECO:0000313" key="10">
    <source>
        <dbReference type="Proteomes" id="UP001163105"/>
    </source>
</evidence>
<accession>A0AB34FV26</accession>
<comment type="subcellular location">
    <subcellularLocation>
        <location evidence="1">Membrane</location>
        <topology evidence="1">Multi-pass membrane protein</topology>
    </subcellularLocation>
</comment>
<comment type="caution">
    <text evidence="9">The sequence shown here is derived from an EMBL/GenBank/DDBJ whole genome shotgun (WGS) entry which is preliminary data.</text>
</comment>
<dbReference type="EMBL" id="JAQHRD010000004">
    <property type="protein sequence ID" value="KAJ6441915.1"/>
    <property type="molecule type" value="Genomic_DNA"/>
</dbReference>
<dbReference type="PANTHER" id="PTHR31632">
    <property type="entry name" value="IRON TRANSPORTER FTH1"/>
    <property type="match status" value="1"/>
</dbReference>
<dbReference type="PANTHER" id="PTHR31632:SF2">
    <property type="entry name" value="PLASMA MEMBRANE IRON PERMEASE"/>
    <property type="match status" value="1"/>
</dbReference>
<proteinExistence type="inferred from homology"/>
<dbReference type="AlphaFoldDB" id="A0AB34FV26"/>
<evidence type="ECO:0000256" key="8">
    <source>
        <dbReference type="SAM" id="Phobius"/>
    </source>
</evidence>
<evidence type="ECO:0000256" key="6">
    <source>
        <dbReference type="ARBA" id="ARBA00023136"/>
    </source>
</evidence>
<keyword evidence="3" id="KW-0813">Transport</keyword>
<dbReference type="InterPro" id="IPR004923">
    <property type="entry name" value="FTR1/Fip1/EfeU"/>
</dbReference>
<feature type="region of interest" description="Disordered" evidence="7">
    <location>
        <begin position="353"/>
        <end position="375"/>
    </location>
</feature>
<evidence type="ECO:0000256" key="4">
    <source>
        <dbReference type="ARBA" id="ARBA00022692"/>
    </source>
</evidence>
<keyword evidence="3" id="KW-0406">Ion transport</keyword>
<feature type="transmembrane region" description="Helical" evidence="8">
    <location>
        <begin position="111"/>
        <end position="133"/>
    </location>
</feature>
<feature type="transmembrane region" description="Helical" evidence="8">
    <location>
        <begin position="76"/>
        <end position="99"/>
    </location>
</feature>
<evidence type="ECO:0000313" key="9">
    <source>
        <dbReference type="EMBL" id="KAJ6441915.1"/>
    </source>
</evidence>
<dbReference type="Pfam" id="PF03239">
    <property type="entry name" value="FTR1"/>
    <property type="match status" value="1"/>
</dbReference>
<feature type="compositionally biased region" description="Basic and acidic residues" evidence="7">
    <location>
        <begin position="353"/>
        <end position="367"/>
    </location>
</feature>
<keyword evidence="10" id="KW-1185">Reference proteome</keyword>
<feature type="transmembrane region" description="Helical" evidence="8">
    <location>
        <begin position="200"/>
        <end position="221"/>
    </location>
</feature>
<keyword evidence="3" id="KW-0410">Iron transport</keyword>
<feature type="transmembrane region" description="Helical" evidence="8">
    <location>
        <begin position="233"/>
        <end position="254"/>
    </location>
</feature>
<dbReference type="GO" id="GO:0033573">
    <property type="term" value="C:high-affinity iron permease complex"/>
    <property type="evidence" value="ECO:0007669"/>
    <property type="project" value="InterPro"/>
</dbReference>
<keyword evidence="3" id="KW-0408">Iron</keyword>
<protein>
    <submittedName>
        <fullName evidence="9">Plasma membrane iron permease</fullName>
    </submittedName>
</protein>
<sequence length="856" mass="92811">MPRPGVAWHRPYLLLHTASTSPAMAKDVFSVPIFLIVFRETLETVIIVSVLLAFLKQTLDGPNRDVKVYKKLRRQVWIGVGAGFLICMIIAAALIGVFYTVGSNSWESNEHYYEGAFCLLASVIITAMGVALLRVGKMQEKWRVKLARSLEAPLKTASRRKCFSRFLEKYAMFALPFITVLREGIEAVVFVAGVSFSAPAYAVPLPVVVGLLVGGIIGWLLFKGGSTMKLQIFLVASTCLLYLVSAGLFSRAVWHFEIQEWNKAVGGDAAETGNAAGSYDIDKSVWHVNPDGANDGGWGVFNAILGWTNSATYGSVISYNVYWIFVIAMFVTMRYKEVKGHWPLMKAKAASRADVESHSGSESREGTAAESKGAVQEKTTTAIPHICREESESHAVGVHHAVITQPLVVGDGSRKCKGPLAVLTVGEVLVPAQLPGDVGAPLLPVGVRDGDHAGGEHGAYVVEDGLDSQLRAAVDVMLVDLVVGALLERRDELLDVEVRRVRHRVERRLRVVDEEEQLLGLEEPVQLAQLEDVARGARVPSLHCRSRDEYMSRKWRCTDEMVLRMHSRLNWSSSTKMRHVISDERGYGSATEPTALLTFQAVWQVPPGGAHVRVRPRDEDLLPQDLLDLRRAACVVKEGPVARDGPLELELVVERAGHDGDAVEAVGDDGHGQGVRHEGPGVARRPAVHDAQHVLEGELAARRLAGLVVVGHGDDGQVVDACRGGLDTREGELGVRVGDEARLAELVVRQERECRLSDCTLTLYATTLSLAAGLAVGAPAGGRAVVLGLPLMPAAGVRFFFSVADDVSNVTSRTMSPSLATLTTPESSLLAGSEASPSAAADGVADMDWRRRTEWR</sequence>
<dbReference type="Proteomes" id="UP001163105">
    <property type="component" value="Unassembled WGS sequence"/>
</dbReference>
<dbReference type="GO" id="GO:0015093">
    <property type="term" value="F:ferrous iron transmembrane transporter activity"/>
    <property type="evidence" value="ECO:0007669"/>
    <property type="project" value="TreeGrafter"/>
</dbReference>
<keyword evidence="4 8" id="KW-0812">Transmembrane</keyword>
<gene>
    <name evidence="9" type="primary">FTR</name>
    <name evidence="9" type="ORF">O9K51_05466</name>
</gene>
<feature type="transmembrane region" description="Helical" evidence="8">
    <location>
        <begin position="35"/>
        <end position="55"/>
    </location>
</feature>
<reference evidence="9" key="1">
    <citation type="submission" date="2023-01" db="EMBL/GenBank/DDBJ databases">
        <title>The growth and conidiation of Purpureocillium lavendulum are regulated by nitrogen source and histone H3K14 acetylation.</title>
        <authorList>
            <person name="Tang P."/>
            <person name="Han J."/>
            <person name="Zhang C."/>
            <person name="Tang P."/>
            <person name="Qi F."/>
            <person name="Zhang K."/>
            <person name="Liang L."/>
        </authorList>
    </citation>
    <scope>NUCLEOTIDE SEQUENCE</scope>
    <source>
        <strain evidence="9">YMF1.00683</strain>
    </source>
</reference>
<evidence type="ECO:0000256" key="1">
    <source>
        <dbReference type="ARBA" id="ARBA00004141"/>
    </source>
</evidence>
<name>A0AB34FV26_9HYPO</name>
<feature type="transmembrane region" description="Helical" evidence="8">
    <location>
        <begin position="316"/>
        <end position="335"/>
    </location>
</feature>
<evidence type="ECO:0000256" key="3">
    <source>
        <dbReference type="ARBA" id="ARBA00022496"/>
    </source>
</evidence>